<evidence type="ECO:0000259" key="2">
    <source>
        <dbReference type="Pfam" id="PF00149"/>
    </source>
</evidence>
<evidence type="ECO:0000313" key="3">
    <source>
        <dbReference type="EMBL" id="RCK77784.1"/>
    </source>
</evidence>
<dbReference type="InterPro" id="IPR039331">
    <property type="entry name" value="PAPs-like"/>
</dbReference>
<dbReference type="SUPFAM" id="SSF56300">
    <property type="entry name" value="Metallo-dependent phosphatases"/>
    <property type="match status" value="1"/>
</dbReference>
<dbReference type="EMBL" id="QOQW01000033">
    <property type="protein sequence ID" value="RCK77784.1"/>
    <property type="molecule type" value="Genomic_DNA"/>
</dbReference>
<dbReference type="PANTHER" id="PTHR22953:SF153">
    <property type="entry name" value="PURPLE ACID PHOSPHATASE"/>
    <property type="match status" value="1"/>
</dbReference>
<reference evidence="3 4" key="1">
    <citation type="submission" date="2018-05" db="EMBL/GenBank/DDBJ databases">
        <title>A metagenomic window into the 2 km-deep terrestrial subsurface aquifer revealed taxonomically and functionally diverse microbial community comprising novel uncultured bacterial lineages.</title>
        <authorList>
            <person name="Kadnikov V.V."/>
            <person name="Mardanov A.V."/>
            <person name="Beletsky A.V."/>
            <person name="Banks D."/>
            <person name="Pimenov N.V."/>
            <person name="Frank Y.A."/>
            <person name="Karnachuk O.V."/>
            <person name="Ravin N.V."/>
        </authorList>
    </citation>
    <scope>NUCLEOTIDE SEQUENCE [LARGE SCALE GENOMIC DNA]</scope>
    <source>
        <strain evidence="3">BY5</strain>
    </source>
</reference>
<dbReference type="Gene3D" id="3.60.21.10">
    <property type="match status" value="1"/>
</dbReference>
<comment type="caution">
    <text evidence="3">The sequence shown here is derived from an EMBL/GenBank/DDBJ whole genome shotgun (WGS) entry which is preliminary data.</text>
</comment>
<dbReference type="GO" id="GO:0003993">
    <property type="term" value="F:acid phosphatase activity"/>
    <property type="evidence" value="ECO:0007669"/>
    <property type="project" value="InterPro"/>
</dbReference>
<evidence type="ECO:0000256" key="1">
    <source>
        <dbReference type="ARBA" id="ARBA00022729"/>
    </source>
</evidence>
<dbReference type="AlphaFoldDB" id="A0A367ZI65"/>
<protein>
    <recommendedName>
        <fullName evidence="2">Calcineurin-like phosphoesterase domain-containing protein</fullName>
    </recommendedName>
</protein>
<dbReference type="InterPro" id="IPR029052">
    <property type="entry name" value="Metallo-depent_PP-like"/>
</dbReference>
<organism evidence="3 4">
    <name type="scientific">Candidatus Ozemobacter sibiricus</name>
    <dbReference type="NCBI Taxonomy" id="2268124"/>
    <lineage>
        <taxon>Bacteria</taxon>
        <taxon>Candidatus Ozemobacteria</taxon>
        <taxon>Candidatus Ozemobacterales</taxon>
        <taxon>Candidatus Ozemobacteraceae</taxon>
        <taxon>Candidatus Ozemobacter</taxon>
    </lineage>
</organism>
<dbReference type="InterPro" id="IPR004843">
    <property type="entry name" value="Calcineurin-like_PHP"/>
</dbReference>
<accession>A0A367ZI65</accession>
<dbReference type="PANTHER" id="PTHR22953">
    <property type="entry name" value="ACID PHOSPHATASE RELATED"/>
    <property type="match status" value="1"/>
</dbReference>
<evidence type="ECO:0000313" key="4">
    <source>
        <dbReference type="Proteomes" id="UP000252355"/>
    </source>
</evidence>
<name>A0A367ZI65_9BACT</name>
<gene>
    <name evidence="3" type="ORF">OZSIB_2842</name>
</gene>
<sequence>MRHRGRPFAPILKAMPWAFLCIMVVAIRLWGAATPPDASGSVTVVLISDLNEAYGATTYSRDVEAALRRIEEMRPNLVICLGDMVAGQKAQLSEATVRAMWQGFETAIWQRLARQGLPLAFTFGNHDGPNSPAFAHERRIAREFWLARRPPLAYVDATRFPENYSFTLGGLFIAVLDASTATIVQCQRDWLAAQMATEAARAARVRVVIGHLPLYALAEGRNRPGDVLAGADELHAWFTRLGIDYYLSGHHHAFFPSRKGALGMIGAGALGGGPRRLLGWHQPPAKTLTVLHLPPGERRFRITTYDVTHDFRVLSPSDLPRLIKGCNGLSVRDDPPVDR</sequence>
<feature type="domain" description="Calcineurin-like phosphoesterase" evidence="2">
    <location>
        <begin position="43"/>
        <end position="253"/>
    </location>
</feature>
<dbReference type="Pfam" id="PF00149">
    <property type="entry name" value="Metallophos"/>
    <property type="match status" value="1"/>
</dbReference>
<keyword evidence="1" id="KW-0732">Signal</keyword>
<proteinExistence type="predicted"/>
<dbReference type="Proteomes" id="UP000252355">
    <property type="component" value="Unassembled WGS sequence"/>
</dbReference>